<dbReference type="InterPro" id="IPR020575">
    <property type="entry name" value="Hsp90_N"/>
</dbReference>
<feature type="signal peptide" evidence="6">
    <location>
        <begin position="1"/>
        <end position="18"/>
    </location>
</feature>
<keyword evidence="8" id="KW-1185">Reference proteome</keyword>
<dbReference type="Proteomes" id="UP001498398">
    <property type="component" value="Unassembled WGS sequence"/>
</dbReference>
<dbReference type="PRINTS" id="PR00775">
    <property type="entry name" value="HEATSHOCK90"/>
</dbReference>
<accession>A0ABR1K4Z2</accession>
<dbReference type="InterPro" id="IPR019805">
    <property type="entry name" value="Heat_shock_protein_90_CS"/>
</dbReference>
<dbReference type="InterPro" id="IPR036890">
    <property type="entry name" value="HATPase_C_sf"/>
</dbReference>
<dbReference type="Pfam" id="PF13589">
    <property type="entry name" value="HATPase_c_3"/>
    <property type="match status" value="1"/>
</dbReference>
<dbReference type="InterPro" id="IPR020568">
    <property type="entry name" value="Ribosomal_Su5_D2-typ_SF"/>
</dbReference>
<evidence type="ECO:0000313" key="7">
    <source>
        <dbReference type="EMBL" id="KAK7470672.1"/>
    </source>
</evidence>
<dbReference type="Gene3D" id="3.30.565.10">
    <property type="entry name" value="Histidine kinase-like ATPase, C-terminal domain"/>
    <property type="match status" value="1"/>
</dbReference>
<dbReference type="SUPFAM" id="SSF110942">
    <property type="entry name" value="HSP90 C-terminal domain"/>
    <property type="match status" value="1"/>
</dbReference>
<evidence type="ECO:0000313" key="8">
    <source>
        <dbReference type="Proteomes" id="UP001498398"/>
    </source>
</evidence>
<dbReference type="SUPFAM" id="SSF54211">
    <property type="entry name" value="Ribosomal protein S5 domain 2-like"/>
    <property type="match status" value="1"/>
</dbReference>
<keyword evidence="6" id="KW-0732">Signal</keyword>
<dbReference type="SUPFAM" id="SSF55874">
    <property type="entry name" value="ATPase domain of HSP90 chaperone/DNA topoisomerase II/histidine kinase"/>
    <property type="match status" value="1"/>
</dbReference>
<sequence length="827" mass="93652">MRLLILYLFSSLVAFGLAQDFEAPNVQKEKHDYQSDVARMRKIVINSLYSHKEIFLRELISNANDAIEKLRLISLTDKNVWDGSDPLNITLKAIKDEDGKGGRLVITDTGIGMSPEELTKNLGTLAKSGTSEFLARAESEEGGAANGNLIGAFGLGFYSSFLVADRVYVASIPPPSSRNLKPVQHVFSSSSEDSAFEIFPDPRGNTLGRHGTEITLHLKEDALEYLDNTELKSLVNKHSSFSTTFPIYLFNQQEIQVPDEDEESALESESASTKSQLDELEEDVSPQDEDEAIVEDVDEASEEEKPTAPPKMKTVVVDEWQHLNGQTPIWMRDPKEVTDEEYKTFYTSAFKDDTEPLAWHHFSGDSGSGVSFKSIIYIPGKMDETFWQQPLAYRSKDIKLMVKRVFITNDFGEDALPKWASWIKVIVDAEDLPLNVSRETLQSTKFLKQLRQIILKRIIQMLGKFTEEDEEKFEQFIKTYGTALKLGAVEDEKNREKLAGLARFYTNQRNHTTLEQYLENRKQGQKQIFYLAEMGKDPEDIAKSVFVEKLHARGYEVLLLNEPLDEIFVQNIRHWKNVRFQDIAKVGLKFGDEDMDEAEEKEQLKQMTEKYRPLLDYLKKKADAVVRDVVISNRLVTSPCAVVADTHGYTANVQRMMSASSSNKPGKGYLHEILMKAKLLEINPRSPLIEGLLKKVESLPTDEDGRDEEAEAELQEVTSILIDGALIRSGFEVPNTYDFFARVDRVLRRSLGVDELAPTDDTVKPAPPVDPELPSEEELTEPDLSWIDEEDDGKAKVVVAPHLRNDIQIEMEEVDEFGNPVVQHDEL</sequence>
<protein>
    <recommendedName>
        <fullName evidence="9">Heat shock protein 90</fullName>
    </recommendedName>
</protein>
<gene>
    <name evidence="7" type="ORF">VKT23_002094</name>
</gene>
<dbReference type="NCBIfam" id="NF003555">
    <property type="entry name" value="PRK05218.1"/>
    <property type="match status" value="1"/>
</dbReference>
<dbReference type="PROSITE" id="PS00298">
    <property type="entry name" value="HSP90"/>
    <property type="match status" value="1"/>
</dbReference>
<feature type="region of interest" description="Disordered" evidence="5">
    <location>
        <begin position="258"/>
        <end position="291"/>
    </location>
</feature>
<keyword evidence="3" id="KW-0067">ATP-binding</keyword>
<feature type="compositionally biased region" description="Acidic residues" evidence="5">
    <location>
        <begin position="773"/>
        <end position="791"/>
    </location>
</feature>
<comment type="caution">
    <text evidence="7">The sequence shown here is derived from an EMBL/GenBank/DDBJ whole genome shotgun (WGS) entry which is preliminary data.</text>
</comment>
<evidence type="ECO:0000256" key="3">
    <source>
        <dbReference type="ARBA" id="ARBA00022840"/>
    </source>
</evidence>
<dbReference type="Gene3D" id="3.30.230.80">
    <property type="match status" value="1"/>
</dbReference>
<evidence type="ECO:0000256" key="5">
    <source>
        <dbReference type="SAM" id="MobiDB-lite"/>
    </source>
</evidence>
<dbReference type="Pfam" id="PF00183">
    <property type="entry name" value="HSP90"/>
    <property type="match status" value="1"/>
</dbReference>
<evidence type="ECO:0000256" key="4">
    <source>
        <dbReference type="ARBA" id="ARBA00023186"/>
    </source>
</evidence>
<feature type="region of interest" description="Disordered" evidence="5">
    <location>
        <begin position="757"/>
        <end position="791"/>
    </location>
</feature>
<dbReference type="PANTHER" id="PTHR11528">
    <property type="entry name" value="HEAT SHOCK PROTEIN 90 FAMILY MEMBER"/>
    <property type="match status" value="1"/>
</dbReference>
<organism evidence="7 8">
    <name type="scientific">Marasmiellus scandens</name>
    <dbReference type="NCBI Taxonomy" id="2682957"/>
    <lineage>
        <taxon>Eukaryota</taxon>
        <taxon>Fungi</taxon>
        <taxon>Dikarya</taxon>
        <taxon>Basidiomycota</taxon>
        <taxon>Agaricomycotina</taxon>
        <taxon>Agaricomycetes</taxon>
        <taxon>Agaricomycetidae</taxon>
        <taxon>Agaricales</taxon>
        <taxon>Marasmiineae</taxon>
        <taxon>Omphalotaceae</taxon>
        <taxon>Marasmiellus</taxon>
    </lineage>
</organism>
<dbReference type="Gene3D" id="1.20.120.790">
    <property type="entry name" value="Heat shock protein 90, C-terminal domain"/>
    <property type="match status" value="1"/>
</dbReference>
<keyword evidence="4" id="KW-0143">Chaperone</keyword>
<dbReference type="Gene3D" id="3.40.50.11260">
    <property type="match status" value="1"/>
</dbReference>
<comment type="similarity">
    <text evidence="1">Belongs to the heat shock protein 90 family.</text>
</comment>
<reference evidence="7 8" key="1">
    <citation type="submission" date="2024-01" db="EMBL/GenBank/DDBJ databases">
        <title>A draft genome for the cacao thread blight pathogen Marasmiellus scandens.</title>
        <authorList>
            <person name="Baruah I.K."/>
            <person name="Leung J."/>
            <person name="Bukari Y."/>
            <person name="Amoako-Attah I."/>
            <person name="Meinhardt L.W."/>
            <person name="Bailey B.A."/>
            <person name="Cohen S.P."/>
        </authorList>
    </citation>
    <scope>NUCLEOTIDE SEQUENCE [LARGE SCALE GENOMIC DNA]</scope>
    <source>
        <strain evidence="7 8">GH-19</strain>
    </source>
</reference>
<dbReference type="HAMAP" id="MF_00505">
    <property type="entry name" value="HSP90"/>
    <property type="match status" value="1"/>
</dbReference>
<dbReference type="InterPro" id="IPR037196">
    <property type="entry name" value="HSP90_C"/>
</dbReference>
<feature type="chain" id="PRO_5046694803" description="Heat shock protein 90" evidence="6">
    <location>
        <begin position="19"/>
        <end position="827"/>
    </location>
</feature>
<dbReference type="EMBL" id="JBANRG010000002">
    <property type="protein sequence ID" value="KAK7470672.1"/>
    <property type="molecule type" value="Genomic_DNA"/>
</dbReference>
<name>A0ABR1K4Z2_9AGAR</name>
<feature type="compositionally biased region" description="Acidic residues" evidence="5">
    <location>
        <begin position="278"/>
        <end position="291"/>
    </location>
</feature>
<evidence type="ECO:0000256" key="2">
    <source>
        <dbReference type="ARBA" id="ARBA00022741"/>
    </source>
</evidence>
<evidence type="ECO:0000256" key="6">
    <source>
        <dbReference type="SAM" id="SignalP"/>
    </source>
</evidence>
<keyword evidence="2" id="KW-0547">Nucleotide-binding</keyword>
<dbReference type="PIRSF" id="PIRSF002583">
    <property type="entry name" value="Hsp90"/>
    <property type="match status" value="1"/>
</dbReference>
<evidence type="ECO:0000256" key="1">
    <source>
        <dbReference type="ARBA" id="ARBA00008239"/>
    </source>
</evidence>
<proteinExistence type="inferred from homology"/>
<dbReference type="CDD" id="cd16927">
    <property type="entry name" value="HATPase_Hsp90-like"/>
    <property type="match status" value="1"/>
</dbReference>
<dbReference type="InterPro" id="IPR001404">
    <property type="entry name" value="Hsp90_fam"/>
</dbReference>
<evidence type="ECO:0008006" key="9">
    <source>
        <dbReference type="Google" id="ProtNLM"/>
    </source>
</evidence>